<dbReference type="InterPro" id="IPR017439">
    <property type="entry name" value="Amidohydrolase"/>
</dbReference>
<sequence>MSVVDHRRALHRIPELDNQLPETVQLVQRILAPLPCRVFSPITGSVCAWFDAGKSDAVAFRAELDALPVTEATGLPYASAHPGKMHACGH</sequence>
<evidence type="ECO:0000313" key="1">
    <source>
        <dbReference type="EMBL" id="HJB12545.1"/>
    </source>
</evidence>
<comment type="caution">
    <text evidence="1">The sequence shown here is derived from an EMBL/GenBank/DDBJ whole genome shotgun (WGS) entry which is preliminary data.</text>
</comment>
<dbReference type="AlphaFoldDB" id="A0A9D2RQR1"/>
<dbReference type="GO" id="GO:0016787">
    <property type="term" value="F:hydrolase activity"/>
    <property type="evidence" value="ECO:0007669"/>
    <property type="project" value="InterPro"/>
</dbReference>
<protein>
    <submittedName>
        <fullName evidence="1">Amidohydrolase</fullName>
    </submittedName>
</protein>
<dbReference type="PANTHER" id="PTHR11014">
    <property type="entry name" value="PEPTIDASE M20 FAMILY MEMBER"/>
    <property type="match status" value="1"/>
</dbReference>
<feature type="non-terminal residue" evidence="1">
    <location>
        <position position="90"/>
    </location>
</feature>
<dbReference type="EMBL" id="DWZJ01000018">
    <property type="protein sequence ID" value="HJB12545.1"/>
    <property type="molecule type" value="Genomic_DNA"/>
</dbReference>
<reference evidence="1" key="2">
    <citation type="submission" date="2021-04" db="EMBL/GenBank/DDBJ databases">
        <authorList>
            <person name="Gilroy R."/>
        </authorList>
    </citation>
    <scope>NUCLEOTIDE SEQUENCE</scope>
    <source>
        <strain evidence="1">ChiBcec18-1249</strain>
    </source>
</reference>
<dbReference type="SUPFAM" id="SSF53187">
    <property type="entry name" value="Zn-dependent exopeptidases"/>
    <property type="match status" value="1"/>
</dbReference>
<dbReference type="Gene3D" id="3.40.630.10">
    <property type="entry name" value="Zn peptidases"/>
    <property type="match status" value="1"/>
</dbReference>
<organism evidence="1 2">
    <name type="scientific">Candidatus Oscillibacter excrementigallinarum</name>
    <dbReference type="NCBI Taxonomy" id="2838716"/>
    <lineage>
        <taxon>Bacteria</taxon>
        <taxon>Bacillati</taxon>
        <taxon>Bacillota</taxon>
        <taxon>Clostridia</taxon>
        <taxon>Eubacteriales</taxon>
        <taxon>Oscillospiraceae</taxon>
        <taxon>Oscillibacter</taxon>
    </lineage>
</organism>
<gene>
    <name evidence="1" type="ORF">H9787_02385</name>
</gene>
<proteinExistence type="predicted"/>
<reference evidence="1" key="1">
    <citation type="journal article" date="2021" name="PeerJ">
        <title>Extensive microbial diversity within the chicken gut microbiome revealed by metagenomics and culture.</title>
        <authorList>
            <person name="Gilroy R."/>
            <person name="Ravi A."/>
            <person name="Getino M."/>
            <person name="Pursley I."/>
            <person name="Horton D.L."/>
            <person name="Alikhan N.F."/>
            <person name="Baker D."/>
            <person name="Gharbi K."/>
            <person name="Hall N."/>
            <person name="Watson M."/>
            <person name="Adriaenssens E.M."/>
            <person name="Foster-Nyarko E."/>
            <person name="Jarju S."/>
            <person name="Secka A."/>
            <person name="Antonio M."/>
            <person name="Oren A."/>
            <person name="Chaudhuri R.R."/>
            <person name="La Ragione R."/>
            <person name="Hildebrand F."/>
            <person name="Pallen M.J."/>
        </authorList>
    </citation>
    <scope>NUCLEOTIDE SEQUENCE</scope>
    <source>
        <strain evidence="1">ChiBcec18-1249</strain>
    </source>
</reference>
<dbReference type="Pfam" id="PF01546">
    <property type="entry name" value="Peptidase_M20"/>
    <property type="match status" value="1"/>
</dbReference>
<accession>A0A9D2RQR1</accession>
<dbReference type="Proteomes" id="UP000823824">
    <property type="component" value="Unassembled WGS sequence"/>
</dbReference>
<dbReference type="PANTHER" id="PTHR11014:SF63">
    <property type="entry name" value="METALLOPEPTIDASE, PUTATIVE (AFU_ORTHOLOGUE AFUA_6G09600)-RELATED"/>
    <property type="match status" value="1"/>
</dbReference>
<dbReference type="InterPro" id="IPR002933">
    <property type="entry name" value="Peptidase_M20"/>
</dbReference>
<name>A0A9D2RQR1_9FIRM</name>
<evidence type="ECO:0000313" key="2">
    <source>
        <dbReference type="Proteomes" id="UP000823824"/>
    </source>
</evidence>